<keyword evidence="1" id="KW-0802">TPR repeat</keyword>
<gene>
    <name evidence="3" type="ORF">BU251_06315</name>
</gene>
<keyword evidence="3" id="KW-0472">Membrane</keyword>
<keyword evidence="2" id="KW-0732">Signal</keyword>
<dbReference type="InterPro" id="IPR011990">
    <property type="entry name" value="TPR-like_helical_dom_sf"/>
</dbReference>
<dbReference type="PROSITE" id="PS50005">
    <property type="entry name" value="TPR"/>
    <property type="match status" value="2"/>
</dbReference>
<dbReference type="PANTHER" id="PTHR12558:SF13">
    <property type="entry name" value="CELL DIVISION CYCLE PROTEIN 27 HOMOLOG"/>
    <property type="match status" value="1"/>
</dbReference>
<dbReference type="InterPro" id="IPR019734">
    <property type="entry name" value="TPR_rpt"/>
</dbReference>
<sequence>MTKRILSVVSAAVFISLCGSAAATDWKDIHEKADKTSLPEAVAYQQKNPQSQEALYLLGIVLLNEYKVDEAESVFKRMLQADPQSIEARWGQAEVLRRRHEVDKAEKILEEIIQKDPEFSPAYITLAYMIFDKREYGRSISLASKVIRQGRQKVDLTNYARAYLTIGGAKAMLADEGGIFSKLFQGTQILGYLKKAQELTPHSAGVLFGLGSFYALAPGIAGGDAEKGLALLKETIEVDPRFADAYARLAQIYFRRNEEDLAKKYLADAQRLDPLNPLTQRVAREHK</sequence>
<accession>A0A410P589</accession>
<feature type="chain" id="PRO_5019368409" evidence="2">
    <location>
        <begin position="22"/>
        <end position="287"/>
    </location>
</feature>
<evidence type="ECO:0000256" key="1">
    <source>
        <dbReference type="PROSITE-ProRule" id="PRU00339"/>
    </source>
</evidence>
<keyword evidence="3" id="KW-0812">Transmembrane</keyword>
<feature type="repeat" description="TPR" evidence="1">
    <location>
        <begin position="52"/>
        <end position="85"/>
    </location>
</feature>
<evidence type="ECO:0000313" key="3">
    <source>
        <dbReference type="EMBL" id="QAT17365.1"/>
    </source>
</evidence>
<feature type="repeat" description="TPR" evidence="1">
    <location>
        <begin position="243"/>
        <end position="276"/>
    </location>
</feature>
<dbReference type="Gene3D" id="1.25.40.10">
    <property type="entry name" value="Tetratricopeptide repeat domain"/>
    <property type="match status" value="2"/>
</dbReference>
<name>A0A410P589_VELA1</name>
<organism evidence="3 4">
    <name type="scientific">Velamenicoccus archaeovorus</name>
    <dbReference type="NCBI Taxonomy" id="1930593"/>
    <lineage>
        <taxon>Bacteria</taxon>
        <taxon>Pseudomonadati</taxon>
        <taxon>Candidatus Omnitrophota</taxon>
        <taxon>Candidatus Velamenicoccus</taxon>
    </lineage>
</organism>
<dbReference type="Proteomes" id="UP000287243">
    <property type="component" value="Chromosome"/>
</dbReference>
<dbReference type="PANTHER" id="PTHR12558">
    <property type="entry name" value="CELL DIVISION CYCLE 16,23,27"/>
    <property type="match status" value="1"/>
</dbReference>
<dbReference type="OrthoDB" id="9769030at2"/>
<dbReference type="AlphaFoldDB" id="A0A410P589"/>
<keyword evidence="4" id="KW-1185">Reference proteome</keyword>
<dbReference type="SUPFAM" id="SSF48452">
    <property type="entry name" value="TPR-like"/>
    <property type="match status" value="2"/>
</dbReference>
<dbReference type="EMBL" id="CP019384">
    <property type="protein sequence ID" value="QAT17365.1"/>
    <property type="molecule type" value="Genomic_DNA"/>
</dbReference>
<protein>
    <submittedName>
        <fullName evidence="3">Transmembrane and TPR repeat-containing protein</fullName>
    </submittedName>
</protein>
<proteinExistence type="predicted"/>
<dbReference type="KEGG" id="vai:BU251_06315"/>
<evidence type="ECO:0000256" key="2">
    <source>
        <dbReference type="SAM" id="SignalP"/>
    </source>
</evidence>
<dbReference type="RefSeq" id="WP_128700187.1">
    <property type="nucleotide sequence ID" value="NZ_CP019384.1"/>
</dbReference>
<feature type="signal peptide" evidence="2">
    <location>
        <begin position="1"/>
        <end position="21"/>
    </location>
</feature>
<dbReference type="SMART" id="SM00028">
    <property type="entry name" value="TPR"/>
    <property type="match status" value="3"/>
</dbReference>
<dbReference type="Pfam" id="PF14559">
    <property type="entry name" value="TPR_19"/>
    <property type="match status" value="2"/>
</dbReference>
<evidence type="ECO:0000313" key="4">
    <source>
        <dbReference type="Proteomes" id="UP000287243"/>
    </source>
</evidence>
<reference evidence="3 4" key="1">
    <citation type="submission" date="2017-01" db="EMBL/GenBank/DDBJ databases">
        <title>First insights into the biology of 'candidatus Vampirococcus archaeovorus'.</title>
        <authorList>
            <person name="Kizina J."/>
            <person name="Jordan S."/>
            <person name="Stueber K."/>
            <person name="Reinhardt R."/>
            <person name="Harder J."/>
        </authorList>
    </citation>
    <scope>NUCLEOTIDE SEQUENCE [LARGE SCALE GENOMIC DNA]</scope>
    <source>
        <strain evidence="3 4">LiM</strain>
    </source>
</reference>